<sequence length="171" mass="18356">MRQTLVRPVVLLVVVVSVLLLGVGAFGWWRAHDIASRPGADNKALYDVAGTSEVEGVVSTGIARILTYDYSRPDATRAAADELLRGQARSEFDDLYATLVDLAPDQKLTMDARVSAVSVQELSGDSGRLLVFLDQSTRRGTDGKVNVGAAQVAVGVSREDGAWRVVDLDIK</sequence>
<name>A0ABV5KCQ7_9ACTN</name>
<gene>
    <name evidence="4" type="ORF">ACFFRI_15760</name>
</gene>
<evidence type="ECO:0000256" key="3">
    <source>
        <dbReference type="SAM" id="Phobius"/>
    </source>
</evidence>
<dbReference type="PANTHER" id="PTHR37042:SF4">
    <property type="entry name" value="OUTER MEMBRANE PROTEIN RV1973"/>
    <property type="match status" value="1"/>
</dbReference>
<dbReference type="PANTHER" id="PTHR37042">
    <property type="entry name" value="OUTER MEMBRANE PROTEIN RV1973"/>
    <property type="match status" value="1"/>
</dbReference>
<keyword evidence="2 3" id="KW-0472">Membrane</keyword>
<keyword evidence="3" id="KW-1133">Transmembrane helix</keyword>
<evidence type="ECO:0000256" key="1">
    <source>
        <dbReference type="ARBA" id="ARBA00004370"/>
    </source>
</evidence>
<evidence type="ECO:0008006" key="6">
    <source>
        <dbReference type="Google" id="ProtNLM"/>
    </source>
</evidence>
<dbReference type="EMBL" id="JBHMDG010000021">
    <property type="protein sequence ID" value="MFB9314513.1"/>
    <property type="molecule type" value="Genomic_DNA"/>
</dbReference>
<dbReference type="RefSeq" id="WP_140010164.1">
    <property type="nucleotide sequence ID" value="NZ_JBHMDG010000021.1"/>
</dbReference>
<comment type="caution">
    <text evidence="4">The sequence shown here is derived from an EMBL/GenBank/DDBJ whole genome shotgun (WGS) entry which is preliminary data.</text>
</comment>
<accession>A0ABV5KCQ7</accession>
<keyword evidence="3" id="KW-0812">Transmembrane</keyword>
<proteinExistence type="predicted"/>
<evidence type="ECO:0000313" key="4">
    <source>
        <dbReference type="EMBL" id="MFB9314513.1"/>
    </source>
</evidence>
<comment type="subcellular location">
    <subcellularLocation>
        <location evidence="1">Membrane</location>
    </subcellularLocation>
</comment>
<dbReference type="Proteomes" id="UP001589750">
    <property type="component" value="Unassembled WGS sequence"/>
</dbReference>
<feature type="transmembrane region" description="Helical" evidence="3">
    <location>
        <begin position="9"/>
        <end position="29"/>
    </location>
</feature>
<organism evidence="4 5">
    <name type="scientific">Nocardioides plantarum</name>
    <dbReference type="NCBI Taxonomy" id="29299"/>
    <lineage>
        <taxon>Bacteria</taxon>
        <taxon>Bacillati</taxon>
        <taxon>Actinomycetota</taxon>
        <taxon>Actinomycetes</taxon>
        <taxon>Propionibacteriales</taxon>
        <taxon>Nocardioidaceae</taxon>
        <taxon>Nocardioides</taxon>
    </lineage>
</organism>
<protein>
    <recommendedName>
        <fullName evidence="6">Mce-associated membrane protein</fullName>
    </recommendedName>
</protein>
<reference evidence="4 5" key="1">
    <citation type="submission" date="2024-09" db="EMBL/GenBank/DDBJ databases">
        <authorList>
            <person name="Sun Q."/>
            <person name="Mori K."/>
        </authorList>
    </citation>
    <scope>NUCLEOTIDE SEQUENCE [LARGE SCALE GENOMIC DNA]</scope>
    <source>
        <strain evidence="4 5">JCM 9626</strain>
    </source>
</reference>
<evidence type="ECO:0000313" key="5">
    <source>
        <dbReference type="Proteomes" id="UP001589750"/>
    </source>
</evidence>
<evidence type="ECO:0000256" key="2">
    <source>
        <dbReference type="ARBA" id="ARBA00023136"/>
    </source>
</evidence>
<keyword evidence="5" id="KW-1185">Reference proteome</keyword>